<dbReference type="InterPro" id="IPR000644">
    <property type="entry name" value="CBS_dom"/>
</dbReference>
<dbReference type="AlphaFoldDB" id="A0A2T0B7F6"/>
<dbReference type="SUPFAM" id="SSF54631">
    <property type="entry name" value="CBS-domain pair"/>
    <property type="match status" value="1"/>
</dbReference>
<dbReference type="EMBL" id="PVXQ01000053">
    <property type="protein sequence ID" value="PRR79821.1"/>
    <property type="molecule type" value="Genomic_DNA"/>
</dbReference>
<evidence type="ECO:0000313" key="2">
    <source>
        <dbReference type="EMBL" id="PRR79821.1"/>
    </source>
</evidence>
<dbReference type="Gene3D" id="3.10.580.10">
    <property type="entry name" value="CBS-domain"/>
    <property type="match status" value="1"/>
</dbReference>
<protein>
    <recommendedName>
        <fullName evidence="1">CBS domain-containing protein</fullName>
    </recommendedName>
</protein>
<evidence type="ECO:0000313" key="3">
    <source>
        <dbReference type="Proteomes" id="UP000239471"/>
    </source>
</evidence>
<evidence type="ECO:0000259" key="1">
    <source>
        <dbReference type="Pfam" id="PF00571"/>
    </source>
</evidence>
<organism evidence="2 3">
    <name type="scientific">Clostridium vincentii</name>
    <dbReference type="NCBI Taxonomy" id="52704"/>
    <lineage>
        <taxon>Bacteria</taxon>
        <taxon>Bacillati</taxon>
        <taxon>Bacillota</taxon>
        <taxon>Clostridia</taxon>
        <taxon>Eubacteriales</taxon>
        <taxon>Clostridiaceae</taxon>
        <taxon>Clostridium</taxon>
    </lineage>
</organism>
<dbReference type="Proteomes" id="UP000239471">
    <property type="component" value="Unassembled WGS sequence"/>
</dbReference>
<reference evidence="2 3" key="1">
    <citation type="submission" date="2018-03" db="EMBL/GenBank/DDBJ databases">
        <title>Genome sequence of Clostridium vincentii DSM 10228.</title>
        <authorList>
            <person name="Poehlein A."/>
            <person name="Daniel R."/>
        </authorList>
    </citation>
    <scope>NUCLEOTIDE SEQUENCE [LARGE SCALE GENOMIC DNA]</scope>
    <source>
        <strain evidence="2 3">DSM 10228</strain>
    </source>
</reference>
<name>A0A2T0B7F6_9CLOT</name>
<dbReference type="Pfam" id="PF00571">
    <property type="entry name" value="CBS"/>
    <property type="match status" value="1"/>
</dbReference>
<keyword evidence="3" id="KW-1185">Reference proteome</keyword>
<sequence length="50" mass="5436">MSLDDASRIMSEQQIRRLPVVENQKLVALGDLAVQPNSDQKAGNALTNIS</sequence>
<accession>A0A2T0B7F6</accession>
<dbReference type="InterPro" id="IPR046342">
    <property type="entry name" value="CBS_dom_sf"/>
</dbReference>
<gene>
    <name evidence="2" type="ORF">CLVI_31980</name>
</gene>
<comment type="caution">
    <text evidence="2">The sequence shown here is derived from an EMBL/GenBank/DDBJ whole genome shotgun (WGS) entry which is preliminary data.</text>
</comment>
<proteinExistence type="predicted"/>
<feature type="domain" description="CBS" evidence="1">
    <location>
        <begin position="1"/>
        <end position="27"/>
    </location>
</feature>